<dbReference type="EMBL" id="PKSL01000368">
    <property type="protein sequence ID" value="POV95058.1"/>
    <property type="molecule type" value="Genomic_DNA"/>
</dbReference>
<dbReference type="VEuPathDB" id="FungiDB:PSHT_10273"/>
<name>A0A2S4UCN3_9BASI</name>
<accession>A0A2S4UCN3</accession>
<dbReference type="VEuPathDB" id="FungiDB:PSHT_14338"/>
<comment type="caution">
    <text evidence="1">The sequence shown here is derived from an EMBL/GenBank/DDBJ whole genome shotgun (WGS) entry which is preliminary data.</text>
</comment>
<reference evidence="1" key="1">
    <citation type="submission" date="2017-12" db="EMBL/GenBank/DDBJ databases">
        <title>Gene loss provides genomic basis for host adaptation in cereal stripe rust fungi.</title>
        <authorList>
            <person name="Xia C."/>
        </authorList>
    </citation>
    <scope>NUCLEOTIDE SEQUENCE [LARGE SCALE GENOMIC DNA]</scope>
    <source>
        <strain evidence="1">93-210</strain>
    </source>
</reference>
<evidence type="ECO:0000313" key="2">
    <source>
        <dbReference type="Proteomes" id="UP000239156"/>
    </source>
</evidence>
<protein>
    <submittedName>
        <fullName evidence="1">Uncharacterized protein</fullName>
    </submittedName>
</protein>
<evidence type="ECO:0000313" key="1">
    <source>
        <dbReference type="EMBL" id="POV95058.1"/>
    </source>
</evidence>
<gene>
    <name evidence="1" type="ORF">PSTT_16490</name>
</gene>
<dbReference type="VEuPathDB" id="FungiDB:PSTT_16490"/>
<keyword evidence="2" id="KW-1185">Reference proteome</keyword>
<proteinExistence type="predicted"/>
<dbReference type="Proteomes" id="UP000239156">
    <property type="component" value="Unassembled WGS sequence"/>
</dbReference>
<dbReference type="AlphaFoldDB" id="A0A2S4UCN3"/>
<sequence>MQNRLREKWKIRVMSLRTMLESQCDSEQKYCNGERRIYLEILRLSKCKYGQSHPPERKRDNDNDITFKQANWKWLSHASSVHQAITFANTLFPCFVSTSGLATTRTKKIKHKDRASRLIKRALFRAYLQGSISAWEQPFEFQVPSVLGTIRISSIVCDLESYYSIKPPILPAILGLSWYMVSRLRPFEPVHSSSQAWLDQQVYGSSHLYELVHGFDPEGLAGLGFLGSLLTGLLPSPASKLLWTPTSALEMLGQRSLEVYLISAGVALGLEGIGIRDIIYQLINNLLIPIGFHDDHQHSLSKRTSAHVLFFFSFFQFVQQRKHDPAAYDYSPSFQAVPQTYDFANLFELHALELAAAITSTSHSGSGTKSDGSSIAYLLMPSSSTNPLLSSMFNDQE</sequence>
<feature type="non-terminal residue" evidence="1">
    <location>
        <position position="397"/>
    </location>
</feature>
<organism evidence="1 2">
    <name type="scientific">Puccinia striiformis</name>
    <dbReference type="NCBI Taxonomy" id="27350"/>
    <lineage>
        <taxon>Eukaryota</taxon>
        <taxon>Fungi</taxon>
        <taxon>Dikarya</taxon>
        <taxon>Basidiomycota</taxon>
        <taxon>Pucciniomycotina</taxon>
        <taxon>Pucciniomycetes</taxon>
        <taxon>Pucciniales</taxon>
        <taxon>Pucciniaceae</taxon>
        <taxon>Puccinia</taxon>
    </lineage>
</organism>